<sequence length="136" mass="14504">MESRVEQAVALHQKGYNCAQAIICTYCDLFGVDEQTAYKMSEGFGLGMGMMETCGALTGGLMMAGLKNSAGVEEPGKTKGSTYKINRAMGEAFQKAAGSMLCAELKGRDTGTPLCSCEDCIRHGAKIVEEQLLSDR</sequence>
<evidence type="ECO:0000313" key="2">
    <source>
        <dbReference type="Proteomes" id="UP000886803"/>
    </source>
</evidence>
<dbReference type="Proteomes" id="UP000886803">
    <property type="component" value="Unassembled WGS sequence"/>
</dbReference>
<reference evidence="1" key="1">
    <citation type="journal article" date="2021" name="PeerJ">
        <title>Extensive microbial diversity within the chicken gut microbiome revealed by metagenomics and culture.</title>
        <authorList>
            <person name="Gilroy R."/>
            <person name="Ravi A."/>
            <person name="Getino M."/>
            <person name="Pursley I."/>
            <person name="Horton D.L."/>
            <person name="Alikhan N.F."/>
            <person name="Baker D."/>
            <person name="Gharbi K."/>
            <person name="Hall N."/>
            <person name="Watson M."/>
            <person name="Adriaenssens E.M."/>
            <person name="Foster-Nyarko E."/>
            <person name="Jarju S."/>
            <person name="Secka A."/>
            <person name="Antonio M."/>
            <person name="Oren A."/>
            <person name="Chaudhuri R.R."/>
            <person name="La Ragione R."/>
            <person name="Hildebrand F."/>
            <person name="Pallen M.J."/>
        </authorList>
    </citation>
    <scope>NUCLEOTIDE SEQUENCE</scope>
    <source>
        <strain evidence="1">ChiBcec8-13705</strain>
    </source>
</reference>
<evidence type="ECO:0000313" key="1">
    <source>
        <dbReference type="EMBL" id="HJB41519.1"/>
    </source>
</evidence>
<dbReference type="Pfam" id="PF09719">
    <property type="entry name" value="C_GCAxxG_C_C"/>
    <property type="match status" value="1"/>
</dbReference>
<dbReference type="InterPro" id="IPR010181">
    <property type="entry name" value="CGCAxxGCC_motif"/>
</dbReference>
<protein>
    <submittedName>
        <fullName evidence="1">C-GCAxxG-C-C family protein</fullName>
    </submittedName>
</protein>
<comment type="caution">
    <text evidence="1">The sequence shown here is derived from an EMBL/GenBank/DDBJ whole genome shotgun (WGS) entry which is preliminary data.</text>
</comment>
<dbReference type="EMBL" id="DWYG01000047">
    <property type="protein sequence ID" value="HJB41519.1"/>
    <property type="molecule type" value="Genomic_DNA"/>
</dbReference>
<name>A0A9D2M6D4_9FIRM</name>
<proteinExistence type="predicted"/>
<dbReference type="NCBIfam" id="TIGR01909">
    <property type="entry name" value="C_GCAxxG_C_C"/>
    <property type="match status" value="1"/>
</dbReference>
<dbReference type="AlphaFoldDB" id="A0A9D2M6D4"/>
<accession>A0A9D2M6D4</accession>
<gene>
    <name evidence="1" type="ORF">H9945_03385</name>
</gene>
<reference evidence="1" key="2">
    <citation type="submission" date="2021-04" db="EMBL/GenBank/DDBJ databases">
        <authorList>
            <person name="Gilroy R."/>
        </authorList>
    </citation>
    <scope>NUCLEOTIDE SEQUENCE</scope>
    <source>
        <strain evidence="1">ChiBcec8-13705</strain>
    </source>
</reference>
<organism evidence="1 2">
    <name type="scientific">Candidatus Gemmiger avicola</name>
    <dbReference type="NCBI Taxonomy" id="2838605"/>
    <lineage>
        <taxon>Bacteria</taxon>
        <taxon>Bacillati</taxon>
        <taxon>Bacillota</taxon>
        <taxon>Clostridia</taxon>
        <taxon>Eubacteriales</taxon>
        <taxon>Gemmiger</taxon>
    </lineage>
</organism>